<keyword evidence="2 3" id="KW-0812">Transmembrane</keyword>
<feature type="transmembrane region" description="Helical" evidence="2">
    <location>
        <begin position="487"/>
        <end position="512"/>
    </location>
</feature>
<organism evidence="3 4">
    <name type="scientific">Bodo saltans</name>
    <name type="common">Flagellated protozoan</name>
    <dbReference type="NCBI Taxonomy" id="75058"/>
    <lineage>
        <taxon>Eukaryota</taxon>
        <taxon>Discoba</taxon>
        <taxon>Euglenozoa</taxon>
        <taxon>Kinetoplastea</taxon>
        <taxon>Metakinetoplastina</taxon>
        <taxon>Eubodonida</taxon>
        <taxon>Bodonidae</taxon>
        <taxon>Bodo</taxon>
    </lineage>
</organism>
<keyword evidence="4" id="KW-1185">Reference proteome</keyword>
<feature type="transmembrane region" description="Helical" evidence="2">
    <location>
        <begin position="452"/>
        <end position="475"/>
    </location>
</feature>
<evidence type="ECO:0000256" key="2">
    <source>
        <dbReference type="SAM" id="Phobius"/>
    </source>
</evidence>
<dbReference type="EMBL" id="CYKH01002140">
    <property type="protein sequence ID" value="CUG93291.1"/>
    <property type="molecule type" value="Genomic_DNA"/>
</dbReference>
<keyword evidence="2" id="KW-1133">Transmembrane helix</keyword>
<feature type="transmembrane region" description="Helical" evidence="2">
    <location>
        <begin position="601"/>
        <end position="619"/>
    </location>
</feature>
<feature type="transmembrane region" description="Helical" evidence="2">
    <location>
        <begin position="661"/>
        <end position="690"/>
    </location>
</feature>
<protein>
    <submittedName>
        <fullName evidence="3">Transmembrane protein, putative</fullName>
    </submittedName>
</protein>
<feature type="region of interest" description="Disordered" evidence="1">
    <location>
        <begin position="400"/>
        <end position="425"/>
    </location>
</feature>
<keyword evidence="2" id="KW-0472">Membrane</keyword>
<feature type="region of interest" description="Disordered" evidence="1">
    <location>
        <begin position="767"/>
        <end position="791"/>
    </location>
</feature>
<sequence>MTLSADDSHSESTTCSLTSSESTTNSFTDEYSESWTSSSTVTSSTSRTTSTSISGSKSGTPSYSFTSSVSTSDSASESQSLSSSSTQSDSPTITIDPCNTTFRDDSTSFIRRVTLLNDVAYGVVNSSDATFLVLNRVQLAAMRTMRLQVGFNTYLRNFYYNTSLDWFPLPKVSNCIASGFELVNATDFVVRVDYNPDVSLAVGVNNDYFCNLTFSTDIFQCQLMTNFTFNFSATILVTGTPAVLSSVSQTSVTVMSALVAFLSGGAALLQQSRAESLGQLTACQFSLVDQPSAQDCPMQIGFGSELQFYYRGCVVGNIGAIAVFLAAVLAVVLVASLLCRREVHVWEYVAPPTASASEVVHIGEESAEKALGGSDGDQYLDTLADALLLEMQKAEIEEKTKGVGHDHLQGLPNSSEEHSSDNQGEEAAVPKILAFTRMETFREAFNRLCGRLAFPSIGALPVGLLADSTILASVRLLAHPIDENDNLIGGIGIAFYGVILVVLLVCTLAAVVKRSPTPVKLRKTNPLSTDHKVGSYLRYWLLPTTDFESERRRDRHRYGMLKFLFEDSRYPVFIVCDLALSILIAGLVGVGTSRRELCAKLAIAGTAGYGLFFLCVLALRPDLTRLNLMLNIIAAGLGFLSSIVTLVSMDQDALGLTSVGQYISLVMLVIILLQFVATAIAIVAFARALAKLMRERRATKAAAAVARGAGTGVGGSGSTSTDQFGIVYHINIIRNPNGDEVDSCSDDDNGKDDDIIVIVQEQQQDSKLAHLNSSAASRGGTEANIDGDNDSLEMRTLPIFQELDDDDCGDDGGRSDNDGIDADIGLEAALGRLDEEPPEEEEFDRIWMSLRDRSSQLNLGGGRGHGKRRFSSIVKKSGDTTATAEQLPSRPRGSSMLLTFLHNDENEGDEDDSYADGCEQSSSSACVEDDNRVASPASIPQPK</sequence>
<evidence type="ECO:0000313" key="4">
    <source>
        <dbReference type="Proteomes" id="UP000051952"/>
    </source>
</evidence>
<evidence type="ECO:0000313" key="3">
    <source>
        <dbReference type="EMBL" id="CUG93291.1"/>
    </source>
</evidence>
<feature type="compositionally biased region" description="Basic and acidic residues" evidence="1">
    <location>
        <begin position="1"/>
        <end position="10"/>
    </location>
</feature>
<feature type="compositionally biased region" description="Low complexity" evidence="1">
    <location>
        <begin position="11"/>
        <end position="94"/>
    </location>
</feature>
<name>A0A0S4JSN1_BODSA</name>
<feature type="region of interest" description="Disordered" evidence="1">
    <location>
        <begin position="802"/>
        <end position="821"/>
    </location>
</feature>
<feature type="transmembrane region" description="Helical" evidence="2">
    <location>
        <begin position="570"/>
        <end position="589"/>
    </location>
</feature>
<dbReference type="VEuPathDB" id="TriTrypDB:BSAL_41900"/>
<reference evidence="4" key="1">
    <citation type="submission" date="2015-09" db="EMBL/GenBank/DDBJ databases">
        <authorList>
            <consortium name="Pathogen Informatics"/>
        </authorList>
    </citation>
    <scope>NUCLEOTIDE SEQUENCE [LARGE SCALE GENOMIC DNA]</scope>
    <source>
        <strain evidence="4">Lake Konstanz</strain>
    </source>
</reference>
<proteinExistence type="predicted"/>
<accession>A0A0S4JSN1</accession>
<feature type="transmembrane region" description="Helical" evidence="2">
    <location>
        <begin position="626"/>
        <end position="649"/>
    </location>
</feature>
<feature type="transmembrane region" description="Helical" evidence="2">
    <location>
        <begin position="314"/>
        <end position="338"/>
    </location>
</feature>
<feature type="region of interest" description="Disordered" evidence="1">
    <location>
        <begin position="1"/>
        <end position="97"/>
    </location>
</feature>
<feature type="region of interest" description="Disordered" evidence="1">
    <location>
        <begin position="856"/>
        <end position="943"/>
    </location>
</feature>
<evidence type="ECO:0000256" key="1">
    <source>
        <dbReference type="SAM" id="MobiDB-lite"/>
    </source>
</evidence>
<dbReference type="AlphaFoldDB" id="A0A0S4JSN1"/>
<dbReference type="Proteomes" id="UP000051952">
    <property type="component" value="Unassembled WGS sequence"/>
</dbReference>
<gene>
    <name evidence="3" type="ORF">BSAL_41900</name>
</gene>